<dbReference type="Proteomes" id="UP001501074">
    <property type="component" value="Unassembled WGS sequence"/>
</dbReference>
<comment type="caution">
    <text evidence="2">The sequence shown here is derived from an EMBL/GenBank/DDBJ whole genome shotgun (WGS) entry which is preliminary data.</text>
</comment>
<evidence type="ECO:0000313" key="3">
    <source>
        <dbReference type="Proteomes" id="UP001501074"/>
    </source>
</evidence>
<protein>
    <submittedName>
        <fullName evidence="2">Uncharacterized protein</fullName>
    </submittedName>
</protein>
<evidence type="ECO:0000313" key="2">
    <source>
        <dbReference type="EMBL" id="GAA3607310.1"/>
    </source>
</evidence>
<keyword evidence="3" id="KW-1185">Reference proteome</keyword>
<keyword evidence="1" id="KW-0472">Membrane</keyword>
<accession>A0ABP6ZGX0</accession>
<proteinExistence type="predicted"/>
<organism evidence="2 3">
    <name type="scientific">Kineosporia mesophila</name>
    <dbReference type="NCBI Taxonomy" id="566012"/>
    <lineage>
        <taxon>Bacteria</taxon>
        <taxon>Bacillati</taxon>
        <taxon>Actinomycetota</taxon>
        <taxon>Actinomycetes</taxon>
        <taxon>Kineosporiales</taxon>
        <taxon>Kineosporiaceae</taxon>
        <taxon>Kineosporia</taxon>
    </lineage>
</organism>
<keyword evidence="1" id="KW-0812">Transmembrane</keyword>
<gene>
    <name evidence="2" type="ORF">GCM10022223_24120</name>
</gene>
<sequence>MLLKYWGFGAAIVLAILWSQSVGPGILIALSAVVTLYFMFQAPLWCGAPTRGSQMCRNNAYGMLMGCHLRQHRWQKLKMAFVPALWGKLNKGLWTDAKTGLASIGAILGIVSTGAGIVKLFVTA</sequence>
<keyword evidence="1" id="KW-1133">Transmembrane helix</keyword>
<dbReference type="RefSeq" id="WP_231488320.1">
    <property type="nucleotide sequence ID" value="NZ_BAAAZO010000003.1"/>
</dbReference>
<reference evidence="3" key="1">
    <citation type="journal article" date="2019" name="Int. J. Syst. Evol. Microbiol.">
        <title>The Global Catalogue of Microorganisms (GCM) 10K type strain sequencing project: providing services to taxonomists for standard genome sequencing and annotation.</title>
        <authorList>
            <consortium name="The Broad Institute Genomics Platform"/>
            <consortium name="The Broad Institute Genome Sequencing Center for Infectious Disease"/>
            <person name="Wu L."/>
            <person name="Ma J."/>
        </authorList>
    </citation>
    <scope>NUCLEOTIDE SEQUENCE [LARGE SCALE GENOMIC DNA]</scope>
    <source>
        <strain evidence="3">JCM 16902</strain>
    </source>
</reference>
<dbReference type="EMBL" id="BAAAZO010000003">
    <property type="protein sequence ID" value="GAA3607310.1"/>
    <property type="molecule type" value="Genomic_DNA"/>
</dbReference>
<feature type="transmembrane region" description="Helical" evidence="1">
    <location>
        <begin position="101"/>
        <end position="122"/>
    </location>
</feature>
<evidence type="ECO:0000256" key="1">
    <source>
        <dbReference type="SAM" id="Phobius"/>
    </source>
</evidence>
<name>A0ABP6ZGX0_9ACTN</name>